<dbReference type="InterPro" id="IPR018247">
    <property type="entry name" value="EF_Hand_1_Ca_BS"/>
</dbReference>
<dbReference type="Gene3D" id="3.40.50.1460">
    <property type="match status" value="1"/>
</dbReference>
<dbReference type="GO" id="GO:0006508">
    <property type="term" value="P:proteolysis"/>
    <property type="evidence" value="ECO:0007669"/>
    <property type="project" value="InterPro"/>
</dbReference>
<dbReference type="PANTHER" id="PTHR47197">
    <property type="entry name" value="PROTEIN NIRF"/>
    <property type="match status" value="1"/>
</dbReference>
<dbReference type="InterPro" id="IPR036439">
    <property type="entry name" value="Dockerin_dom_sf"/>
</dbReference>
<dbReference type="InterPro" id="IPR051200">
    <property type="entry name" value="Host-pathogen_enzymatic-act"/>
</dbReference>
<organism evidence="1 2">
    <name type="scientific">Desulfonema limicola</name>
    <dbReference type="NCBI Taxonomy" id="45656"/>
    <lineage>
        <taxon>Bacteria</taxon>
        <taxon>Pseudomonadati</taxon>
        <taxon>Thermodesulfobacteriota</taxon>
        <taxon>Desulfobacteria</taxon>
        <taxon>Desulfobacterales</taxon>
        <taxon>Desulfococcaceae</taxon>
        <taxon>Desulfonema</taxon>
    </lineage>
</organism>
<name>A0A975GIA2_9BACT</name>
<dbReference type="SUPFAM" id="SSF63446">
    <property type="entry name" value="Type I dockerin domain"/>
    <property type="match status" value="1"/>
</dbReference>
<dbReference type="AlphaFoldDB" id="A0A975GIA2"/>
<dbReference type="Pfam" id="PF01650">
    <property type="entry name" value="Peptidase_C13"/>
    <property type="match status" value="1"/>
</dbReference>
<evidence type="ECO:0000313" key="1">
    <source>
        <dbReference type="EMBL" id="QTA81703.1"/>
    </source>
</evidence>
<dbReference type="SUPFAM" id="SSF63825">
    <property type="entry name" value="YWTD domain"/>
    <property type="match status" value="1"/>
</dbReference>
<dbReference type="InterPro" id="IPR015943">
    <property type="entry name" value="WD40/YVTN_repeat-like_dom_sf"/>
</dbReference>
<dbReference type="Pfam" id="PF08309">
    <property type="entry name" value="LVIVD"/>
    <property type="match status" value="14"/>
</dbReference>
<gene>
    <name evidence="1" type="ORF">dnl_40490</name>
</gene>
<dbReference type="GO" id="GO:0000272">
    <property type="term" value="P:polysaccharide catabolic process"/>
    <property type="evidence" value="ECO:0007669"/>
    <property type="project" value="InterPro"/>
</dbReference>
<dbReference type="KEGG" id="dli:dnl_40490"/>
<dbReference type="InterPro" id="IPR001096">
    <property type="entry name" value="Peptidase_C13"/>
</dbReference>
<protein>
    <submittedName>
        <fullName evidence="1">Surface protein</fullName>
    </submittedName>
</protein>
<dbReference type="Gene3D" id="1.10.1330.10">
    <property type="entry name" value="Dockerin domain"/>
    <property type="match status" value="1"/>
</dbReference>
<accession>A0A975GIA2</accession>
<dbReference type="GO" id="GO:0008233">
    <property type="term" value="F:peptidase activity"/>
    <property type="evidence" value="ECO:0007669"/>
    <property type="project" value="InterPro"/>
</dbReference>
<evidence type="ECO:0000313" key="2">
    <source>
        <dbReference type="Proteomes" id="UP000663720"/>
    </source>
</evidence>
<dbReference type="PANTHER" id="PTHR47197:SF3">
    <property type="entry name" value="DIHYDRO-HEME D1 DEHYDROGENASE"/>
    <property type="match status" value="1"/>
</dbReference>
<dbReference type="EMBL" id="CP061799">
    <property type="protein sequence ID" value="QTA81703.1"/>
    <property type="molecule type" value="Genomic_DNA"/>
</dbReference>
<dbReference type="InterPro" id="IPR013211">
    <property type="entry name" value="LVIVD"/>
</dbReference>
<reference evidence="1" key="1">
    <citation type="journal article" date="2021" name="Microb. Physiol.">
        <title>Proteogenomic Insights into the Physiology of Marine, Sulfate-Reducing, Filamentous Desulfonema limicola and Desulfonema magnum.</title>
        <authorList>
            <person name="Schnaars V."/>
            <person name="Wohlbrand L."/>
            <person name="Scheve S."/>
            <person name="Hinrichs C."/>
            <person name="Reinhardt R."/>
            <person name="Rabus R."/>
        </authorList>
    </citation>
    <scope>NUCLEOTIDE SEQUENCE</scope>
    <source>
        <strain evidence="1">5ac10</strain>
    </source>
</reference>
<dbReference type="RefSeq" id="WP_207687709.1">
    <property type="nucleotide sequence ID" value="NZ_CP061799.1"/>
</dbReference>
<keyword evidence="2" id="KW-1185">Reference proteome</keyword>
<dbReference type="PROSITE" id="PS00018">
    <property type="entry name" value="EF_HAND_1"/>
    <property type="match status" value="2"/>
</dbReference>
<dbReference type="Proteomes" id="UP000663720">
    <property type="component" value="Chromosome"/>
</dbReference>
<proteinExistence type="predicted"/>
<dbReference type="SUPFAM" id="SSF75011">
    <property type="entry name" value="3-carboxy-cis,cis-mucoante lactonizing enzyme"/>
    <property type="match status" value="2"/>
</dbReference>
<sequence length="1117" mass="118059">MKIKLLKKLQTTVLILFVIFIYSPAFAELKINSVYPTIGKMGESLPVTIKGSGFDADTRVSMSLDTGNRKAIIGYVDTPGSANDVTVIGTTAYVADGGSGLQVIDISNPAQPFIIGSVDTPDIAIGVTVSGTTAYVADGRSGLQIIDISIPSKPFIISSVDTPDWAYCVKILDTTAYVADSDSGLQVIDVNIPTNPIIIGSVDTPGAAYDVKIIGTTAYVADNGGLLVIDISIPTKPVIISSVETQGWAEDVTVIGTTAYVADADKGLQVIDVTIQTQPVIVGSVDTPGWAKDVTVIGTTAYVADADKGLQIIDISNPKQPVIIGSVDTPGSANNVTVIGTTAYVADGNDGGLQVIDISNPAKPVIISSVETQGWAEDVTIIGTTAYVADSSRGLLVIDISNSAHPIIIGSVAGSAYGITVNDSTAYVTNDGSGLQVIDIINPAEPVIIGSVDIPGLSWDVKVRGSMAYVAVGEWGDQGLQIIDISTPEQPAIIGSVGTQDSAYGVTVNDSTAYLANGHSGLQVIDVSNPAKPVIIGTVDTPGSANDVTIIGTTAYVADGYSGGLQVLDISNPAEPIIVGSVNTPGEAESVTVIGTIAYVADWDSGIQVIDISTPAKPVITSSVDTPGYARDVALTETTAYVADTDEGLNIVPLPIEISPISLTNIETLSLTLPSPQISGNYTIRVFNNTESYEIIGAVTFMETDIYEVKAQEKAVIIAGYNAPDDPLWDYTRKNANNAYNTLLNRGYKHENIFYLSHENIDADGDGKNDVDREPTLENLSYAIKTWVNSTESPAQGLVLYMVDHGGFERFQLNPNEFISAQTLDSWLDTLQTAMPGKLIFVYDACQSGSFLSSLAPSAGQDRLLLASASPNEKAVFQDNGETSFSWNFWDKIKAGFKIGPAFTRSKDAMQVFQTPLINDLNLASPVFIGRDCVYAPIGPIIYDLSPNDLILNGETSAAISVKVDQQDPAIGMNYVRAIIIPPGFASRSADTTVTDLPEVELTDIDKDNIYEAPCNYFTAAGTYKITISAEDKEGNKAYNPDRIITIVQNNGTQQGDINGDDLVNLADVMIALKVTAGMPTDTLIRPNYAYSGADVSGNGIIGMEEFVYCLRKSAGF</sequence>
<dbReference type="Gene3D" id="2.130.10.10">
    <property type="entry name" value="YVTN repeat-like/Quinoprotein amine dehydrogenase"/>
    <property type="match status" value="1"/>
</dbReference>